<sequence length="362" mass="41690">MLNSKIKLSLDGEKSKKTRPKEGQKSQVLLEPVDEKKKLLAKSYETLDKKLKKLEEELKRREGKQQGLERELLDKQNELFHSKQKTQAAHGEVKEAQRRLYHSTKTIQVTDDDYSTIQAKLAQLSGKISSLPIQIKPYLKSTESVYASFYRKWPEESEPLGQLIGEKVDYTLISLLVEKWVMESIVRQIFEVKIHLNAQINLAFSNIERVFARRHADWIPDLRLKCSKATHDISKESPLVDEINQTKAAIVSRMVAELSDIYEENKEMQQRLEKIVDMASDLSLPMRGQEDPMIIKFLCREDKVISSQVKAQYRCIGKDQIILGISPVFLTKTVQDTTEENEDSGDSYIRNCTVVYSGKAIW</sequence>
<proteinExistence type="predicted"/>
<dbReference type="OrthoDB" id="2439595at2759"/>
<dbReference type="Proteomes" id="UP000253551">
    <property type="component" value="Unassembled WGS sequence"/>
</dbReference>
<dbReference type="SUPFAM" id="SSF57997">
    <property type="entry name" value="Tropomyosin"/>
    <property type="match status" value="1"/>
</dbReference>
<feature type="region of interest" description="Disordered" evidence="2">
    <location>
        <begin position="1"/>
        <end position="28"/>
    </location>
</feature>
<evidence type="ECO:0000256" key="2">
    <source>
        <dbReference type="SAM" id="MobiDB-lite"/>
    </source>
</evidence>
<keyword evidence="1" id="KW-0175">Coiled coil</keyword>
<reference evidence="3 4" key="1">
    <citation type="journal article" date="2018" name="G3 (Bethesda)">
        <title>Phylogenetic and Phylogenomic Definition of Rhizopus Species.</title>
        <authorList>
            <person name="Gryganskyi A.P."/>
            <person name="Golan J."/>
            <person name="Dolatabadi S."/>
            <person name="Mondo S."/>
            <person name="Robb S."/>
            <person name="Idnurm A."/>
            <person name="Muszewska A."/>
            <person name="Steczkiewicz K."/>
            <person name="Masonjones S."/>
            <person name="Liao H.L."/>
            <person name="Gajdeczka M.T."/>
            <person name="Anike F."/>
            <person name="Vuek A."/>
            <person name="Anishchenko I.M."/>
            <person name="Voigt K."/>
            <person name="de Hoog G.S."/>
            <person name="Smith M.E."/>
            <person name="Heitman J."/>
            <person name="Vilgalys R."/>
            <person name="Stajich J.E."/>
        </authorList>
    </citation>
    <scope>NUCLEOTIDE SEQUENCE [LARGE SCALE GENOMIC DNA]</scope>
    <source>
        <strain evidence="3 4">LSU 92-RS-03</strain>
    </source>
</reference>
<dbReference type="EMBL" id="PJQM01005334">
    <property type="protein sequence ID" value="RCH81860.1"/>
    <property type="molecule type" value="Genomic_DNA"/>
</dbReference>
<dbReference type="AlphaFoldDB" id="A0A367IVY9"/>
<accession>A0A367IVY9</accession>
<organism evidence="3 4">
    <name type="scientific">Rhizopus stolonifer</name>
    <name type="common">Rhizopus nigricans</name>
    <dbReference type="NCBI Taxonomy" id="4846"/>
    <lineage>
        <taxon>Eukaryota</taxon>
        <taxon>Fungi</taxon>
        <taxon>Fungi incertae sedis</taxon>
        <taxon>Mucoromycota</taxon>
        <taxon>Mucoromycotina</taxon>
        <taxon>Mucoromycetes</taxon>
        <taxon>Mucorales</taxon>
        <taxon>Mucorineae</taxon>
        <taxon>Rhizopodaceae</taxon>
        <taxon>Rhizopus</taxon>
    </lineage>
</organism>
<protein>
    <submittedName>
        <fullName evidence="3">Uncharacterized protein</fullName>
    </submittedName>
</protein>
<feature type="compositionally biased region" description="Basic and acidic residues" evidence="2">
    <location>
        <begin position="8"/>
        <end position="24"/>
    </location>
</feature>
<keyword evidence="4" id="KW-1185">Reference proteome</keyword>
<evidence type="ECO:0000256" key="1">
    <source>
        <dbReference type="SAM" id="Coils"/>
    </source>
</evidence>
<evidence type="ECO:0000313" key="4">
    <source>
        <dbReference type="Proteomes" id="UP000253551"/>
    </source>
</evidence>
<name>A0A367IVY9_RHIST</name>
<comment type="caution">
    <text evidence="3">The sequence shown here is derived from an EMBL/GenBank/DDBJ whole genome shotgun (WGS) entry which is preliminary data.</text>
</comment>
<evidence type="ECO:0000313" key="3">
    <source>
        <dbReference type="EMBL" id="RCH81860.1"/>
    </source>
</evidence>
<feature type="coiled-coil region" evidence="1">
    <location>
        <begin position="251"/>
        <end position="278"/>
    </location>
</feature>
<feature type="coiled-coil region" evidence="1">
    <location>
        <begin position="37"/>
        <end position="78"/>
    </location>
</feature>
<gene>
    <name evidence="3" type="ORF">CU098_006899</name>
</gene>